<reference evidence="2 3" key="1">
    <citation type="submission" date="2012-11" db="EMBL/GenBank/DDBJ databases">
        <authorList>
            <person name="Linke B."/>
        </authorList>
    </citation>
    <scope>NUCLEOTIDE SEQUENCE [LARGE SCALE GENOMIC DNA]</scope>
    <source>
        <strain evidence="3">CFBP 1232</strain>
    </source>
</reference>
<organism evidence="2 3">
    <name type="scientific">Erwinia amylovora NBRC 12687 = CFBP 1232</name>
    <dbReference type="NCBI Taxonomy" id="1219359"/>
    <lineage>
        <taxon>Bacteria</taxon>
        <taxon>Pseudomonadati</taxon>
        <taxon>Pseudomonadota</taxon>
        <taxon>Gammaproteobacteria</taxon>
        <taxon>Enterobacterales</taxon>
        <taxon>Erwiniaceae</taxon>
        <taxon>Erwinia</taxon>
    </lineage>
</organism>
<proteinExistence type="predicted"/>
<dbReference type="Proteomes" id="UP000013111">
    <property type="component" value="Unassembled WGS sequence"/>
</dbReference>
<reference evidence="2 3" key="2">
    <citation type="submission" date="2013-04" db="EMBL/GenBank/DDBJ databases">
        <title>Comparative genomics of 12 strains of Erwinia amylovora identifies a pan-genome with a large conserved core and provides insights into host specificity.</title>
        <authorList>
            <person name="Mann R.A."/>
            <person name="Smits T.H.M."/>
            <person name="Buehlmann A."/>
            <person name="Blom J."/>
            <person name="Goesmann A."/>
            <person name="Frey J.E."/>
            <person name="Plummer K.M."/>
            <person name="Beer S.V."/>
            <person name="Luck J."/>
            <person name="Duffy B."/>
            <person name="Rodoni B."/>
        </authorList>
    </citation>
    <scope>NUCLEOTIDE SEQUENCE [LARGE SCALE GENOMIC DNA]</scope>
    <source>
        <strain evidence="3">CFBP 1232</strain>
    </source>
</reference>
<comment type="caution">
    <text evidence="2">The sequence shown here is derived from an EMBL/GenBank/DDBJ whole genome shotgun (WGS) entry which is preliminary data.</text>
</comment>
<evidence type="ECO:0000259" key="1">
    <source>
        <dbReference type="Pfam" id="PF22725"/>
    </source>
</evidence>
<dbReference type="InterPro" id="IPR055170">
    <property type="entry name" value="GFO_IDH_MocA-like_dom"/>
</dbReference>
<gene>
    <name evidence="2" type="ORF">BN437_3717</name>
</gene>
<evidence type="ECO:0000313" key="2">
    <source>
        <dbReference type="EMBL" id="CCO95615.1"/>
    </source>
</evidence>
<protein>
    <recommendedName>
        <fullName evidence="1">GFO/IDH/MocA-like oxidoreductase domain-containing protein</fullName>
    </recommendedName>
</protein>
<sequence length="67" mass="7493">MQPKREIKRLTCSRQSLVRSRAPLGDKAFVQMEYDDDAVGSLWCSAVNSRSVHGQKIRVIGSEASLE</sequence>
<name>A0A831A8K2_ERWAM</name>
<dbReference type="Pfam" id="PF22725">
    <property type="entry name" value="GFO_IDH_MocA_C3"/>
    <property type="match status" value="1"/>
</dbReference>
<dbReference type="Gene3D" id="3.30.360.10">
    <property type="entry name" value="Dihydrodipicolinate Reductase, domain 2"/>
    <property type="match status" value="1"/>
</dbReference>
<dbReference type="EMBL" id="CAPB01000041">
    <property type="protein sequence ID" value="CCO95615.1"/>
    <property type="molecule type" value="Genomic_DNA"/>
</dbReference>
<feature type="domain" description="GFO/IDH/MocA-like oxidoreductase" evidence="1">
    <location>
        <begin position="6"/>
        <end position="67"/>
    </location>
</feature>
<dbReference type="AlphaFoldDB" id="A0A831A8K2"/>
<accession>A0A831A8K2</accession>
<evidence type="ECO:0000313" key="3">
    <source>
        <dbReference type="Proteomes" id="UP000013111"/>
    </source>
</evidence>
<dbReference type="SUPFAM" id="SSF55347">
    <property type="entry name" value="Glyceraldehyde-3-phosphate dehydrogenase-like, C-terminal domain"/>
    <property type="match status" value="1"/>
</dbReference>